<keyword evidence="9" id="KW-0804">Transcription</keyword>
<evidence type="ECO:0000259" key="14">
    <source>
        <dbReference type="PROSITE" id="PS50103"/>
    </source>
</evidence>
<evidence type="ECO:0000256" key="4">
    <source>
        <dbReference type="ARBA" id="ARBA00022723"/>
    </source>
</evidence>
<evidence type="ECO:0000256" key="5">
    <source>
        <dbReference type="ARBA" id="ARBA00022771"/>
    </source>
</evidence>
<feature type="region of interest" description="Disordered" evidence="13">
    <location>
        <begin position="1254"/>
        <end position="1302"/>
    </location>
</feature>
<evidence type="ECO:0000256" key="7">
    <source>
        <dbReference type="ARBA" id="ARBA00023015"/>
    </source>
</evidence>
<sequence>MSSTATTVPRVLIHKQTAFGHLGQGAPGASGLLDSYPLTLITTPTKCTAIEVGSTQTSSTSEHAIFQPSLASPKAKLVNLASPVSTNVRLLATSAAAKSHTITTSAASGGSLTPLQMTPSPVKASVGIPGAVWSGLPNQPSSVHPTGIVALQSSQPLLVQTSHEVSTATQSTLTLNPVNSLRTSSVGPAINAHLSGTGPAVLAFSLTSTASTPVATSVAGTNLFAHASAIRQQVNACAPTAPLIIRVSSRRTLKPHPLMIVTPSPTVSSASQIRISTAHTSSVSDLPQTVYVLTTTSYQAVSATSEPMASFPQRPVLGTPGPGDTQVTTTSAIPSSASFTTALMMPGGPTGGLLQVRFRPPISAASTPTFSPITLDQSQSGRPASHSIPASLHLITASTTAGCPTSDVMFASTETAPSKISSYRSLVPSSTGNSLLHRHLLSPQNPIHNDPVVDHGRVNGDTEDSENVSISCMTEFITSERPVPTTDFRGLTCSKQPKNQNVEFQSRDRNVISADRTMINTYKASDRLVHEVAAAEVIHCEDSDGDNSESTLSHVAGKRVKVDESFRSDRPSAQVDSKTALVADSIDPGRDERFLLTIDPNNGREWVLTGLPARPSLIPRLSSSIRNGFPYRAKSTHFLSCSEIRCKPESKYNSVCGFRFSPKSNQLEDNSSPVSVTRRRRRIAARQTPTEQSVTDTKVEGDSAPAVSQRRLMHDLTSVYLKQMELQFVHLPLTTSSVLSLTGWRIFNCANNLDLLVHSELHTMQSVETLSSKLENILSSSLPGRDIGTLSPLASSAQSDHSSNRSGATENWQQNCDSATPNLSVSASANKNLDEQISKAVCQALELAKGISQRKKVLLKSIQRIQLLTKNVVEHFRPDALRFAEALNESQNTRSSSPFPIPTRPTATKSAPSPSPNRGVGLRRSVRNCSPLNVRRVRVREIGETVGTMVSDTADPETAASSPGIKACSSAASNSSSKTSLCNGTSDGGELHQLKSTLSQLSSQLELNPNSSDHEELLQLRDDLVQLIQLKEEQLLADEKAALSALVHDLLQSSVIGDSTVSHVETCERPASAGSVTSEEENQWIGQRCSVPGWTSNGRFIRQNAVISGLVKEDGGSDQPATYARVFFAHPTRLSDAPCPQFFEHGTCHRGVRCRASHGKLVSIEELGPWHEPDVTKFSREGQLCLVKNNHSPYGLWRHARLLHADLDSQSCVVEWGHTFAQGLQSSAKRKSYTELEQSVANVSLDAVHLLSEDEDSDQDDVAEHENVSSSSSDSDTSDGNEPANWLRNNQSISTSADKTHRTDALNIRSKVTFVAGGILSPEDILKAIPYGDPISDGSIPTTDSDAPDTLGAWEAHTRGIGSRLLAKLGYDGTSGLGSCGQGRTLPVALILEKFQIRPRKWNKRPTLDLLVRPEIESKRHRRQKRNLATVESSGHNSSSPLVEAGVFNLLNTALNRCDDDDVVGSKPQAQHRLSRAAQSGSCLTELSESASRIETFKVQEEIDRTLRKMRDVQQSIERNQNKDRVIAKQAEQRLNNLQAHLAKLRHSERVLQNSRQKVTKTKKLRIF</sequence>
<keyword evidence="8" id="KW-0238">DNA-binding</keyword>
<evidence type="ECO:0000313" key="17">
    <source>
        <dbReference type="Proteomes" id="UP000008909"/>
    </source>
</evidence>
<dbReference type="Proteomes" id="UP000008909">
    <property type="component" value="Unassembled WGS sequence"/>
</dbReference>
<feature type="coiled-coil region" evidence="12">
    <location>
        <begin position="1503"/>
        <end position="1548"/>
    </location>
</feature>
<gene>
    <name evidence="16" type="ORF">CLF_113611</name>
</gene>
<dbReference type="Gene3D" id="2.30.30.1190">
    <property type="match status" value="1"/>
</dbReference>
<dbReference type="PANTHER" id="PTHR46297">
    <property type="entry name" value="ZINC FINGER CCCH-TYPE WITH G PATCH DOMAIN-CONTAINING PROTEIN"/>
    <property type="match status" value="1"/>
</dbReference>
<evidence type="ECO:0000313" key="16">
    <source>
        <dbReference type="EMBL" id="GAA30451.2"/>
    </source>
</evidence>
<dbReference type="PROSITE" id="PS50103">
    <property type="entry name" value="ZF_C3H1"/>
    <property type="match status" value="1"/>
</dbReference>
<feature type="domain" description="G-patch" evidence="15">
    <location>
        <begin position="1358"/>
        <end position="1388"/>
    </location>
</feature>
<dbReference type="Pfam" id="PF01585">
    <property type="entry name" value="G-patch"/>
    <property type="match status" value="1"/>
</dbReference>
<proteinExistence type="predicted"/>
<keyword evidence="5 11" id="KW-0863">Zinc-finger</keyword>
<name>H2KTC2_CLOSI</name>
<feature type="compositionally biased region" description="Polar residues" evidence="13">
    <location>
        <begin position="1430"/>
        <end position="1439"/>
    </location>
</feature>
<feature type="region of interest" description="Disordered" evidence="13">
    <location>
        <begin position="667"/>
        <end position="703"/>
    </location>
</feature>
<evidence type="ECO:0000256" key="6">
    <source>
        <dbReference type="ARBA" id="ARBA00022833"/>
    </source>
</evidence>
<feature type="zinc finger region" description="C3H1-type" evidence="11">
    <location>
        <begin position="1133"/>
        <end position="1161"/>
    </location>
</feature>
<dbReference type="PROSITE" id="PS50174">
    <property type="entry name" value="G_PATCH"/>
    <property type="match status" value="1"/>
</dbReference>
<evidence type="ECO:0000256" key="1">
    <source>
        <dbReference type="ARBA" id="ARBA00004123"/>
    </source>
</evidence>
<dbReference type="InterPro" id="IPR000467">
    <property type="entry name" value="G_patch_dom"/>
</dbReference>
<feature type="compositionally biased region" description="Polar residues" evidence="13">
    <location>
        <begin position="1287"/>
        <end position="1297"/>
    </location>
</feature>
<evidence type="ECO:0000259" key="15">
    <source>
        <dbReference type="PROSITE" id="PS50174"/>
    </source>
</evidence>
<keyword evidence="3" id="KW-0678">Repressor</keyword>
<keyword evidence="17" id="KW-1185">Reference proteome</keyword>
<protein>
    <recommendedName>
        <fullName evidence="2">Zinc finger CCCH-type with G patch domain-containing protein</fullName>
    </recommendedName>
</protein>
<evidence type="ECO:0000256" key="9">
    <source>
        <dbReference type="ARBA" id="ARBA00023163"/>
    </source>
</evidence>
<accession>H2KTC2</accession>
<feature type="compositionally biased region" description="Polar residues" evidence="13">
    <location>
        <begin position="888"/>
        <end position="898"/>
    </location>
</feature>
<feature type="compositionally biased region" description="Polar residues" evidence="13">
    <location>
        <begin position="687"/>
        <end position="696"/>
    </location>
</feature>
<evidence type="ECO:0000256" key="2">
    <source>
        <dbReference type="ARBA" id="ARBA00022414"/>
    </source>
</evidence>
<feature type="region of interest" description="Disordered" evidence="13">
    <location>
        <begin position="1419"/>
        <end position="1439"/>
    </location>
</feature>
<evidence type="ECO:0000256" key="12">
    <source>
        <dbReference type="SAM" id="Coils"/>
    </source>
</evidence>
<dbReference type="GO" id="GO:0001227">
    <property type="term" value="F:DNA-binding transcription repressor activity, RNA polymerase II-specific"/>
    <property type="evidence" value="ECO:0007669"/>
    <property type="project" value="TreeGrafter"/>
</dbReference>
<feature type="domain" description="C3H1-type" evidence="14">
    <location>
        <begin position="1133"/>
        <end position="1161"/>
    </location>
</feature>
<reference evidence="16" key="1">
    <citation type="journal article" date="2011" name="Genome Biol.">
        <title>The draft genome of the carcinogenic human liver fluke Clonorchis sinensis.</title>
        <authorList>
            <person name="Wang X."/>
            <person name="Chen W."/>
            <person name="Huang Y."/>
            <person name="Sun J."/>
            <person name="Men J."/>
            <person name="Liu H."/>
            <person name="Luo F."/>
            <person name="Guo L."/>
            <person name="Lv X."/>
            <person name="Deng C."/>
            <person name="Zhou C."/>
            <person name="Fan Y."/>
            <person name="Li X."/>
            <person name="Huang L."/>
            <person name="Hu Y."/>
            <person name="Liang C."/>
            <person name="Hu X."/>
            <person name="Xu J."/>
            <person name="Yu X."/>
        </authorList>
    </citation>
    <scope>NUCLEOTIDE SEQUENCE [LARGE SCALE GENOMIC DNA]</scope>
    <source>
        <strain evidence="16">Henan</strain>
    </source>
</reference>
<dbReference type="GO" id="GO:0000978">
    <property type="term" value="F:RNA polymerase II cis-regulatory region sequence-specific DNA binding"/>
    <property type="evidence" value="ECO:0007669"/>
    <property type="project" value="TreeGrafter"/>
</dbReference>
<feature type="region of interest" description="Disordered" evidence="13">
    <location>
        <begin position="789"/>
        <end position="820"/>
    </location>
</feature>
<comment type="subcellular location">
    <subcellularLocation>
        <location evidence="1">Nucleus</location>
    </subcellularLocation>
</comment>
<feature type="compositionally biased region" description="Polar residues" evidence="13">
    <location>
        <begin position="792"/>
        <end position="820"/>
    </location>
</feature>
<dbReference type="InterPro" id="IPR000571">
    <property type="entry name" value="Znf_CCCH"/>
</dbReference>
<keyword evidence="6 11" id="KW-0862">Zinc</keyword>
<dbReference type="EMBL" id="DF143881">
    <property type="protein sequence ID" value="GAA30451.2"/>
    <property type="molecule type" value="Genomic_DNA"/>
</dbReference>
<evidence type="ECO:0000256" key="13">
    <source>
        <dbReference type="SAM" id="MobiDB-lite"/>
    </source>
</evidence>
<evidence type="ECO:0000256" key="3">
    <source>
        <dbReference type="ARBA" id="ARBA00022491"/>
    </source>
</evidence>
<dbReference type="GO" id="GO:0005634">
    <property type="term" value="C:nucleus"/>
    <property type="evidence" value="ECO:0007669"/>
    <property type="project" value="UniProtKB-SubCell"/>
</dbReference>
<keyword evidence="12" id="KW-0175">Coiled coil</keyword>
<keyword evidence="4 11" id="KW-0479">Metal-binding</keyword>
<reference key="2">
    <citation type="submission" date="2011-10" db="EMBL/GenBank/DDBJ databases">
        <title>The genome and transcriptome sequence of Clonorchis sinensis provide insights into the carcinogenic liver fluke.</title>
        <authorList>
            <person name="Wang X."/>
            <person name="Huang Y."/>
            <person name="Chen W."/>
            <person name="Liu H."/>
            <person name="Guo L."/>
            <person name="Chen Y."/>
            <person name="Luo F."/>
            <person name="Zhou W."/>
            <person name="Sun J."/>
            <person name="Mao Q."/>
            <person name="Liang P."/>
            <person name="Zhou C."/>
            <person name="Tian Y."/>
            <person name="Men J."/>
            <person name="Lv X."/>
            <person name="Huang L."/>
            <person name="Zhou J."/>
            <person name="Hu Y."/>
            <person name="Li R."/>
            <person name="Zhang F."/>
            <person name="Lei H."/>
            <person name="Li X."/>
            <person name="Hu X."/>
            <person name="Liang C."/>
            <person name="Xu J."/>
            <person name="Wu Z."/>
            <person name="Yu X."/>
        </authorList>
    </citation>
    <scope>NUCLEOTIDE SEQUENCE</scope>
    <source>
        <strain>Henan</strain>
    </source>
</reference>
<keyword evidence="10" id="KW-0539">Nucleus</keyword>
<feature type="region of interest" description="Disordered" evidence="13">
    <location>
        <begin position="888"/>
        <end position="926"/>
    </location>
</feature>
<evidence type="ECO:0000256" key="11">
    <source>
        <dbReference type="PROSITE-ProRule" id="PRU00723"/>
    </source>
</evidence>
<dbReference type="PANTHER" id="PTHR46297:SF1">
    <property type="entry name" value="ZINC FINGER CCCH-TYPE WITH G PATCH DOMAIN-CONTAINING PROTEIN"/>
    <property type="match status" value="1"/>
</dbReference>
<keyword evidence="7" id="KW-0805">Transcription regulation</keyword>
<dbReference type="GO" id="GO:0008270">
    <property type="term" value="F:zinc ion binding"/>
    <property type="evidence" value="ECO:0007669"/>
    <property type="project" value="UniProtKB-KW"/>
</dbReference>
<evidence type="ECO:0000256" key="8">
    <source>
        <dbReference type="ARBA" id="ARBA00023125"/>
    </source>
</evidence>
<evidence type="ECO:0000256" key="10">
    <source>
        <dbReference type="ARBA" id="ARBA00023242"/>
    </source>
</evidence>
<organism evidence="16 17">
    <name type="scientific">Clonorchis sinensis</name>
    <name type="common">Chinese liver fluke</name>
    <dbReference type="NCBI Taxonomy" id="79923"/>
    <lineage>
        <taxon>Eukaryota</taxon>
        <taxon>Metazoa</taxon>
        <taxon>Spiralia</taxon>
        <taxon>Lophotrochozoa</taxon>
        <taxon>Platyhelminthes</taxon>
        <taxon>Trematoda</taxon>
        <taxon>Digenea</taxon>
        <taxon>Opisthorchiida</taxon>
        <taxon>Opisthorchiata</taxon>
        <taxon>Opisthorchiidae</taxon>
        <taxon>Clonorchis</taxon>
    </lineage>
</organism>